<dbReference type="Proteomes" id="UP001295423">
    <property type="component" value="Unassembled WGS sequence"/>
</dbReference>
<dbReference type="PROSITE" id="PS50011">
    <property type="entry name" value="PROTEIN_KINASE_DOM"/>
    <property type="match status" value="1"/>
</dbReference>
<evidence type="ECO:0000256" key="3">
    <source>
        <dbReference type="SAM" id="MobiDB-lite"/>
    </source>
</evidence>
<feature type="region of interest" description="Disordered" evidence="3">
    <location>
        <begin position="649"/>
        <end position="727"/>
    </location>
</feature>
<dbReference type="AlphaFoldDB" id="A0AAD2FLT1"/>
<keyword evidence="1" id="KW-0547">Nucleotide-binding</keyword>
<evidence type="ECO:0000256" key="2">
    <source>
        <dbReference type="ARBA" id="ARBA00022840"/>
    </source>
</evidence>
<dbReference type="Pfam" id="PF00069">
    <property type="entry name" value="Pkinase"/>
    <property type="match status" value="2"/>
</dbReference>
<feature type="compositionally biased region" description="Low complexity" evidence="3">
    <location>
        <begin position="652"/>
        <end position="663"/>
    </location>
</feature>
<dbReference type="GO" id="GO:0035556">
    <property type="term" value="P:intracellular signal transduction"/>
    <property type="evidence" value="ECO:0007669"/>
    <property type="project" value="TreeGrafter"/>
</dbReference>
<feature type="domain" description="Protein kinase" evidence="4">
    <location>
        <begin position="35"/>
        <end position="522"/>
    </location>
</feature>
<evidence type="ECO:0000313" key="5">
    <source>
        <dbReference type="EMBL" id="CAJ1942762.1"/>
    </source>
</evidence>
<dbReference type="InterPro" id="IPR008271">
    <property type="entry name" value="Ser/Thr_kinase_AS"/>
</dbReference>
<evidence type="ECO:0000259" key="4">
    <source>
        <dbReference type="PROSITE" id="PS50011"/>
    </source>
</evidence>
<feature type="compositionally biased region" description="Basic and acidic residues" evidence="3">
    <location>
        <begin position="1"/>
        <end position="10"/>
    </location>
</feature>
<dbReference type="SUPFAM" id="SSF56112">
    <property type="entry name" value="Protein kinase-like (PK-like)"/>
    <property type="match status" value="1"/>
</dbReference>
<feature type="region of interest" description="Disordered" evidence="3">
    <location>
        <begin position="758"/>
        <end position="803"/>
    </location>
</feature>
<keyword evidence="6" id="KW-1185">Reference proteome</keyword>
<keyword evidence="2" id="KW-0067">ATP-binding</keyword>
<dbReference type="InterPro" id="IPR011009">
    <property type="entry name" value="Kinase-like_dom_sf"/>
</dbReference>
<protein>
    <recommendedName>
        <fullName evidence="4">Protein kinase domain-containing protein</fullName>
    </recommendedName>
</protein>
<dbReference type="GO" id="GO:0005737">
    <property type="term" value="C:cytoplasm"/>
    <property type="evidence" value="ECO:0007669"/>
    <property type="project" value="TreeGrafter"/>
</dbReference>
<feature type="region of interest" description="Disordered" evidence="3">
    <location>
        <begin position="58"/>
        <end position="142"/>
    </location>
</feature>
<dbReference type="Gene3D" id="1.10.510.10">
    <property type="entry name" value="Transferase(Phosphotransferase) domain 1"/>
    <property type="match status" value="1"/>
</dbReference>
<name>A0AAD2FLT1_9STRA</name>
<dbReference type="Gene3D" id="3.30.200.20">
    <property type="entry name" value="Phosphorylase Kinase, domain 1"/>
    <property type="match status" value="1"/>
</dbReference>
<dbReference type="PANTHER" id="PTHR24346">
    <property type="entry name" value="MAP/MICROTUBULE AFFINITY-REGULATING KINASE"/>
    <property type="match status" value="1"/>
</dbReference>
<feature type="compositionally biased region" description="Polar residues" evidence="3">
    <location>
        <begin position="758"/>
        <end position="772"/>
    </location>
</feature>
<proteinExistence type="predicted"/>
<sequence>MDHIDDRLTIDETPEPCPSEAFDEDGNVTRVDNLVFIDGVLGQGAFGTVRLARRKLNESSTVLPSPKAPPPKTTPPANSILNNSFFAPPTSAGTPSNNSTKQTSAEPSKGFESIKPPKSPTRNSRRHQRTKSRSVPSGGELFGGDLFGGLDKMLQITPSNGSSMSIGRSFTQSGKKTPSVVGNLGLFIRQKASFDNDEEAEELVAVKIFSKSILKRRRTMERDKSTRKMKVKTALQQVEREIALMKKLSHPNIVTLLDVIDSPGNDMLYMVLEYMPLGEILTYQNDGTFRRKEPKAGCTKKQITGLVDGHFDEEHAALYFVDILHGLAYLHQHHICHRDLKPENILLDSRGIAKLGDFGVSHIFEKESEAISNRRLDASSHSHESSAEFVLHQLESHPPNKLTRMDTDHALEMSGLSDFGMLTKTEGTYCFWSPEMCEGSKKFSGYAADMWAAGVCLYIFVTGKLPFYSEVPTDLFEAISGCRVNFKALHLSADLKDLLCKCMEQDPQKRAGVGDCLTHPFLKKAREQRIRQFSREFEMSRQRKIVLNEEDIRMAFRVVTNLPSAFMKSASKTIQNRAKKLQEAFSQGASSGDSSHVRKHRLFNKQSSVDSSLFSAESGEDHSNHAFGSSFKSKMSFGDDSLRIRKLFHKQTSSNGSTSSGNGANKTKTTRDDESLTDSPTVRQKNAKGSPPSPKGGPKEALQGEVRVRHDVRRMPSGISSAASIDSFDSLPPILSEDDELNVSEHSQIKVKDGVLRSQSEELSNLARSESGISTITKSKKTSKRRKMKDGKDATCNSSCIIQ</sequence>
<dbReference type="InterPro" id="IPR000719">
    <property type="entry name" value="Prot_kinase_dom"/>
</dbReference>
<feature type="compositionally biased region" description="Low complexity" evidence="3">
    <location>
        <begin position="717"/>
        <end position="727"/>
    </location>
</feature>
<organism evidence="5 6">
    <name type="scientific">Cylindrotheca closterium</name>
    <dbReference type="NCBI Taxonomy" id="2856"/>
    <lineage>
        <taxon>Eukaryota</taxon>
        <taxon>Sar</taxon>
        <taxon>Stramenopiles</taxon>
        <taxon>Ochrophyta</taxon>
        <taxon>Bacillariophyta</taxon>
        <taxon>Bacillariophyceae</taxon>
        <taxon>Bacillariophycidae</taxon>
        <taxon>Bacillariales</taxon>
        <taxon>Bacillariaceae</taxon>
        <taxon>Cylindrotheca</taxon>
    </lineage>
</organism>
<reference evidence="5" key="1">
    <citation type="submission" date="2023-08" db="EMBL/GenBank/DDBJ databases">
        <authorList>
            <person name="Audoor S."/>
            <person name="Bilcke G."/>
        </authorList>
    </citation>
    <scope>NUCLEOTIDE SEQUENCE</scope>
</reference>
<dbReference type="PANTHER" id="PTHR24346:SF77">
    <property type="entry name" value="SERINE THREONINE PROTEIN KINASE"/>
    <property type="match status" value="1"/>
</dbReference>
<comment type="caution">
    <text evidence="5">The sequence shown here is derived from an EMBL/GenBank/DDBJ whole genome shotgun (WGS) entry which is preliminary data.</text>
</comment>
<feature type="region of interest" description="Disordered" evidence="3">
    <location>
        <begin position="1"/>
        <end position="25"/>
    </location>
</feature>
<feature type="compositionally biased region" description="Basic residues" evidence="3">
    <location>
        <begin position="778"/>
        <end position="789"/>
    </location>
</feature>
<dbReference type="SMART" id="SM00220">
    <property type="entry name" value="S_TKc"/>
    <property type="match status" value="1"/>
</dbReference>
<evidence type="ECO:0000313" key="6">
    <source>
        <dbReference type="Proteomes" id="UP001295423"/>
    </source>
</evidence>
<gene>
    <name evidence="5" type="ORF">CYCCA115_LOCUS8109</name>
</gene>
<feature type="compositionally biased region" description="Basic residues" evidence="3">
    <location>
        <begin position="123"/>
        <end position="132"/>
    </location>
</feature>
<dbReference type="CDD" id="cd14008">
    <property type="entry name" value="STKc_LKB1_CaMKK"/>
    <property type="match status" value="1"/>
</dbReference>
<dbReference type="PROSITE" id="PS00108">
    <property type="entry name" value="PROTEIN_KINASE_ST"/>
    <property type="match status" value="1"/>
</dbReference>
<dbReference type="GO" id="GO:0005524">
    <property type="term" value="F:ATP binding"/>
    <property type="evidence" value="ECO:0007669"/>
    <property type="project" value="UniProtKB-KW"/>
</dbReference>
<accession>A0AAD2FLT1</accession>
<feature type="compositionally biased region" description="Polar residues" evidence="3">
    <location>
        <begin position="79"/>
        <end position="106"/>
    </location>
</feature>
<evidence type="ECO:0000256" key="1">
    <source>
        <dbReference type="ARBA" id="ARBA00022741"/>
    </source>
</evidence>
<dbReference type="EMBL" id="CAKOGP040001112">
    <property type="protein sequence ID" value="CAJ1942762.1"/>
    <property type="molecule type" value="Genomic_DNA"/>
</dbReference>
<dbReference type="GO" id="GO:0004674">
    <property type="term" value="F:protein serine/threonine kinase activity"/>
    <property type="evidence" value="ECO:0007669"/>
    <property type="project" value="TreeGrafter"/>
</dbReference>